<dbReference type="Proteomes" id="UP000277580">
    <property type="component" value="Unassembled WGS sequence"/>
</dbReference>
<evidence type="ECO:0000256" key="1">
    <source>
        <dbReference type="SAM" id="MobiDB-lite"/>
    </source>
</evidence>
<proteinExistence type="predicted"/>
<dbReference type="AlphaFoldDB" id="A0A3N4KPA7"/>
<accession>A0A3N4KPA7</accession>
<keyword evidence="5" id="KW-1185">Reference proteome</keyword>
<gene>
    <name evidence="4" type="ORF">P167DRAFT_565398</name>
</gene>
<sequence>MGWKERSIYAWHTLLSLSFFASLTLALLDTEAASQKIDSVYVGKLSAAWIDADHTEGCGERLLGVLDNTNLTFGPVHDNTTDHSNPYFISLASPQTENLTVMMQSSISSENLGAAWWSVAAELDDDDEEYKITGTLKNTKNLSNNKFSGNFGSGGSWCGIKKSDFEWEYQASNTTFSGTVTEDGDIEFEIEGSMVDGDTGRTIAYTIQFHGKWDSGTAKLNFSSNNPTWPKAGTGESDTTTAAKTSGILVDTGPTPTGSAEKDDDDKNFMDDISKKLGLGGVVGVISGGVILLGIVGALIFCAVNRRKRHREAGRVYPEVAYIYTPSPDLDGSYPGSYRSNSELDMREVLVNDYSLPVTNQHQWRQF</sequence>
<feature type="transmembrane region" description="Helical" evidence="2">
    <location>
        <begin position="277"/>
        <end position="304"/>
    </location>
</feature>
<dbReference type="EMBL" id="ML119130">
    <property type="protein sequence ID" value="RPB12266.1"/>
    <property type="molecule type" value="Genomic_DNA"/>
</dbReference>
<evidence type="ECO:0000256" key="2">
    <source>
        <dbReference type="SAM" id="Phobius"/>
    </source>
</evidence>
<reference evidence="4 5" key="1">
    <citation type="journal article" date="2018" name="Nat. Ecol. Evol.">
        <title>Pezizomycetes genomes reveal the molecular basis of ectomycorrhizal truffle lifestyle.</title>
        <authorList>
            <person name="Murat C."/>
            <person name="Payen T."/>
            <person name="Noel B."/>
            <person name="Kuo A."/>
            <person name="Morin E."/>
            <person name="Chen J."/>
            <person name="Kohler A."/>
            <person name="Krizsan K."/>
            <person name="Balestrini R."/>
            <person name="Da Silva C."/>
            <person name="Montanini B."/>
            <person name="Hainaut M."/>
            <person name="Levati E."/>
            <person name="Barry K.W."/>
            <person name="Belfiori B."/>
            <person name="Cichocki N."/>
            <person name="Clum A."/>
            <person name="Dockter R.B."/>
            <person name="Fauchery L."/>
            <person name="Guy J."/>
            <person name="Iotti M."/>
            <person name="Le Tacon F."/>
            <person name="Lindquist E.A."/>
            <person name="Lipzen A."/>
            <person name="Malagnac F."/>
            <person name="Mello A."/>
            <person name="Molinier V."/>
            <person name="Miyauchi S."/>
            <person name="Poulain J."/>
            <person name="Riccioni C."/>
            <person name="Rubini A."/>
            <person name="Sitrit Y."/>
            <person name="Splivallo R."/>
            <person name="Traeger S."/>
            <person name="Wang M."/>
            <person name="Zifcakova L."/>
            <person name="Wipf D."/>
            <person name="Zambonelli A."/>
            <person name="Paolocci F."/>
            <person name="Nowrousian M."/>
            <person name="Ottonello S."/>
            <person name="Baldrian P."/>
            <person name="Spatafora J.W."/>
            <person name="Henrissat B."/>
            <person name="Nagy L.G."/>
            <person name="Aury J.M."/>
            <person name="Wincker P."/>
            <person name="Grigoriev I.V."/>
            <person name="Bonfante P."/>
            <person name="Martin F.M."/>
        </authorList>
    </citation>
    <scope>NUCLEOTIDE SEQUENCE [LARGE SCALE GENOMIC DNA]</scope>
    <source>
        <strain evidence="4 5">CCBAS932</strain>
    </source>
</reference>
<organism evidence="4 5">
    <name type="scientific">Morchella conica CCBAS932</name>
    <dbReference type="NCBI Taxonomy" id="1392247"/>
    <lineage>
        <taxon>Eukaryota</taxon>
        <taxon>Fungi</taxon>
        <taxon>Dikarya</taxon>
        <taxon>Ascomycota</taxon>
        <taxon>Pezizomycotina</taxon>
        <taxon>Pezizomycetes</taxon>
        <taxon>Pezizales</taxon>
        <taxon>Morchellaceae</taxon>
        <taxon>Morchella</taxon>
    </lineage>
</organism>
<keyword evidence="2" id="KW-1133">Transmembrane helix</keyword>
<evidence type="ECO:0008006" key="6">
    <source>
        <dbReference type="Google" id="ProtNLM"/>
    </source>
</evidence>
<name>A0A3N4KPA7_9PEZI</name>
<feature type="region of interest" description="Disordered" evidence="1">
    <location>
        <begin position="247"/>
        <end position="266"/>
    </location>
</feature>
<dbReference type="InParanoid" id="A0A3N4KPA7"/>
<keyword evidence="3" id="KW-0732">Signal</keyword>
<keyword evidence="2" id="KW-0472">Membrane</keyword>
<keyword evidence="2" id="KW-0812">Transmembrane</keyword>
<protein>
    <recommendedName>
        <fullName evidence="6">Mid2 domain-containing protein</fullName>
    </recommendedName>
</protein>
<evidence type="ECO:0000313" key="4">
    <source>
        <dbReference type="EMBL" id="RPB12266.1"/>
    </source>
</evidence>
<feature type="signal peptide" evidence="3">
    <location>
        <begin position="1"/>
        <end position="26"/>
    </location>
</feature>
<evidence type="ECO:0000256" key="3">
    <source>
        <dbReference type="SAM" id="SignalP"/>
    </source>
</evidence>
<feature type="chain" id="PRO_5018131429" description="Mid2 domain-containing protein" evidence="3">
    <location>
        <begin position="27"/>
        <end position="367"/>
    </location>
</feature>
<dbReference type="OrthoDB" id="5356734at2759"/>
<evidence type="ECO:0000313" key="5">
    <source>
        <dbReference type="Proteomes" id="UP000277580"/>
    </source>
</evidence>